<dbReference type="AlphaFoldDB" id="A0A1X2I4V3"/>
<dbReference type="InterPro" id="IPR050248">
    <property type="entry name" value="Polysacc_deacetylase_ArnD"/>
</dbReference>
<keyword evidence="6" id="KW-1185">Reference proteome</keyword>
<dbReference type="PANTHER" id="PTHR10587:SF133">
    <property type="entry name" value="CHITIN DEACETYLASE 1-RELATED"/>
    <property type="match status" value="1"/>
</dbReference>
<evidence type="ECO:0000313" key="6">
    <source>
        <dbReference type="Proteomes" id="UP000193560"/>
    </source>
</evidence>
<name>A0A1X2I4V3_9FUNG</name>
<dbReference type="PANTHER" id="PTHR10587">
    <property type="entry name" value="GLYCOSYL TRANSFERASE-RELATED"/>
    <property type="match status" value="1"/>
</dbReference>
<proteinExistence type="predicted"/>
<evidence type="ECO:0000313" key="5">
    <source>
        <dbReference type="EMBL" id="ORZ09461.1"/>
    </source>
</evidence>
<protein>
    <recommendedName>
        <fullName evidence="4">NodB homology domain-containing protein</fullName>
    </recommendedName>
</protein>
<dbReference type="OrthoDB" id="407355at2759"/>
<evidence type="ECO:0000256" key="1">
    <source>
        <dbReference type="ARBA" id="ARBA00022723"/>
    </source>
</evidence>
<dbReference type="STRING" id="90262.A0A1X2I4V3"/>
<dbReference type="GO" id="GO:0016020">
    <property type="term" value="C:membrane"/>
    <property type="evidence" value="ECO:0007669"/>
    <property type="project" value="TreeGrafter"/>
</dbReference>
<evidence type="ECO:0000256" key="2">
    <source>
        <dbReference type="ARBA" id="ARBA00022801"/>
    </source>
</evidence>
<evidence type="ECO:0000259" key="4">
    <source>
        <dbReference type="PROSITE" id="PS51677"/>
    </source>
</evidence>
<dbReference type="EMBL" id="MCGE01000027">
    <property type="protein sequence ID" value="ORZ09461.1"/>
    <property type="molecule type" value="Genomic_DNA"/>
</dbReference>
<feature type="region of interest" description="Disordered" evidence="3">
    <location>
        <begin position="343"/>
        <end position="381"/>
    </location>
</feature>
<dbReference type="GO" id="GO:0004099">
    <property type="term" value="F:chitin deacetylase activity"/>
    <property type="evidence" value="ECO:0007669"/>
    <property type="project" value="TreeGrafter"/>
</dbReference>
<dbReference type="Gene3D" id="3.20.20.370">
    <property type="entry name" value="Glycoside hydrolase/deacetylase"/>
    <property type="match status" value="1"/>
</dbReference>
<accession>A0A1X2I4V3</accession>
<dbReference type="InterPro" id="IPR011330">
    <property type="entry name" value="Glyco_hydro/deAcase_b/a-brl"/>
</dbReference>
<feature type="region of interest" description="Disordered" evidence="3">
    <location>
        <begin position="310"/>
        <end position="330"/>
    </location>
</feature>
<dbReference type="InterPro" id="IPR002509">
    <property type="entry name" value="NODB_dom"/>
</dbReference>
<dbReference type="GO" id="GO:0009272">
    <property type="term" value="P:fungal-type cell wall biogenesis"/>
    <property type="evidence" value="ECO:0007669"/>
    <property type="project" value="UniProtKB-ARBA"/>
</dbReference>
<feature type="domain" description="NodB homology" evidence="4">
    <location>
        <begin position="82"/>
        <end position="275"/>
    </location>
</feature>
<feature type="compositionally biased region" description="Polar residues" evidence="3">
    <location>
        <begin position="343"/>
        <end position="352"/>
    </location>
</feature>
<comment type="caution">
    <text evidence="5">The sequence shown here is derived from an EMBL/GenBank/DDBJ whole genome shotgun (WGS) entry which is preliminary data.</text>
</comment>
<dbReference type="GO" id="GO:0046872">
    <property type="term" value="F:metal ion binding"/>
    <property type="evidence" value="ECO:0007669"/>
    <property type="project" value="UniProtKB-KW"/>
</dbReference>
<dbReference type="SUPFAM" id="SSF88713">
    <property type="entry name" value="Glycoside hydrolase/deacetylase"/>
    <property type="match status" value="1"/>
</dbReference>
<evidence type="ECO:0000256" key="3">
    <source>
        <dbReference type="SAM" id="MobiDB-lite"/>
    </source>
</evidence>
<dbReference type="GO" id="GO:0005975">
    <property type="term" value="P:carbohydrate metabolic process"/>
    <property type="evidence" value="ECO:0007669"/>
    <property type="project" value="InterPro"/>
</dbReference>
<dbReference type="Proteomes" id="UP000193560">
    <property type="component" value="Unassembled WGS sequence"/>
</dbReference>
<feature type="compositionally biased region" description="Low complexity" evidence="3">
    <location>
        <begin position="360"/>
        <end position="381"/>
    </location>
</feature>
<dbReference type="Pfam" id="PF01522">
    <property type="entry name" value="Polysacc_deac_1"/>
    <property type="match status" value="1"/>
</dbReference>
<dbReference type="PROSITE" id="PS51677">
    <property type="entry name" value="NODB"/>
    <property type="match status" value="1"/>
</dbReference>
<organism evidence="5 6">
    <name type="scientific">Absidia repens</name>
    <dbReference type="NCBI Taxonomy" id="90262"/>
    <lineage>
        <taxon>Eukaryota</taxon>
        <taxon>Fungi</taxon>
        <taxon>Fungi incertae sedis</taxon>
        <taxon>Mucoromycota</taxon>
        <taxon>Mucoromycotina</taxon>
        <taxon>Mucoromycetes</taxon>
        <taxon>Mucorales</taxon>
        <taxon>Cunninghamellaceae</taxon>
        <taxon>Absidia</taxon>
    </lineage>
</organism>
<keyword evidence="2" id="KW-0378">Hydrolase</keyword>
<sequence length="489" mass="54119">MSFNHLDTGDIGAEDDKIPVTPKDIKWLDLVDQSAVPKLPMRKVGSGICENAKCDGSDNEKCFESCGNTPRAEDVYGCKQPNQWALTFDDGPSEFTPDLLDILKKHNVKATFCVTGAQVEKYPQFTKRAHQEGHQIAMHTYSHPHLMSLSNEDIIYELMSTQLAIEKAIGVRPRYLRPPFGEADPRVKALAKAMDLKILMWNVDPRDYDVYFNHQSGTRILKSMRKVINSKKSALNVKNDPGFISLQHDLYKKSIRQVPKIIRALKKKKFQLTTVADCVGDSQPYGNAKVAQAAQSILFAAAAAASDEDSGEMDAVIQQASDDSRPSDVHDDIAVLPVPEKSSSLGITQNKSNKARPLDSSDANSSDKSSSSTPHSVSSSSSATVSYSHISTNGDGSICLQVILNLYPAKTDAIFKFSTIDIFQEYPATTPNSIFIIVNRYNELSNFFFNPASQFPYNILPSTDNPQIYHQPGFAIMQFGANLHHNHQK</sequence>
<keyword evidence="1" id="KW-0479">Metal-binding</keyword>
<gene>
    <name evidence="5" type="ORF">BCR42DRAFT_494894</name>
</gene>
<reference evidence="5 6" key="1">
    <citation type="submission" date="2016-07" db="EMBL/GenBank/DDBJ databases">
        <title>Pervasive Adenine N6-methylation of Active Genes in Fungi.</title>
        <authorList>
            <consortium name="DOE Joint Genome Institute"/>
            <person name="Mondo S.J."/>
            <person name="Dannebaum R.O."/>
            <person name="Kuo R.C."/>
            <person name="Labutti K."/>
            <person name="Haridas S."/>
            <person name="Kuo A."/>
            <person name="Salamov A."/>
            <person name="Ahrendt S.R."/>
            <person name="Lipzen A."/>
            <person name="Sullivan W."/>
            <person name="Andreopoulos W.B."/>
            <person name="Clum A."/>
            <person name="Lindquist E."/>
            <person name="Daum C."/>
            <person name="Ramamoorthy G.K."/>
            <person name="Gryganskyi A."/>
            <person name="Culley D."/>
            <person name="Magnuson J.K."/>
            <person name="James T.Y."/>
            <person name="O'Malley M.A."/>
            <person name="Stajich J.E."/>
            <person name="Spatafora J.W."/>
            <person name="Visel A."/>
            <person name="Grigoriev I.V."/>
        </authorList>
    </citation>
    <scope>NUCLEOTIDE SEQUENCE [LARGE SCALE GENOMIC DNA]</scope>
    <source>
        <strain evidence="5 6">NRRL 1336</strain>
    </source>
</reference>